<keyword evidence="2" id="KW-1185">Reference proteome</keyword>
<protein>
    <submittedName>
        <fullName evidence="1">Uncharacterized protein</fullName>
    </submittedName>
</protein>
<dbReference type="AlphaFoldDB" id="A0A9X0A189"/>
<sequence>MADEYFKHIASFSSDAIETQPKFTKVSRNSGRIEKSAFSPVGISIQDEVNSIVPKEVQVPVYQFKEDPDSCYENHFYDPTLGEEPEDDDWHGWLNEACKKENEDGDEYYEVMEQNLNKTLAIDNN</sequence>
<name>A0A9X0A189_9CNID</name>
<evidence type="ECO:0000313" key="1">
    <source>
        <dbReference type="EMBL" id="KAJ7391235.1"/>
    </source>
</evidence>
<gene>
    <name evidence="1" type="ORF">OS493_019366</name>
</gene>
<dbReference type="EMBL" id="MU825407">
    <property type="protein sequence ID" value="KAJ7391235.1"/>
    <property type="molecule type" value="Genomic_DNA"/>
</dbReference>
<reference evidence="1" key="1">
    <citation type="submission" date="2023-01" db="EMBL/GenBank/DDBJ databases">
        <title>Genome assembly of the deep-sea coral Lophelia pertusa.</title>
        <authorList>
            <person name="Herrera S."/>
            <person name="Cordes E."/>
        </authorList>
    </citation>
    <scope>NUCLEOTIDE SEQUENCE</scope>
    <source>
        <strain evidence="1">USNM1676648</strain>
        <tissue evidence="1">Polyp</tissue>
    </source>
</reference>
<accession>A0A9X0A189</accession>
<comment type="caution">
    <text evidence="1">The sequence shown here is derived from an EMBL/GenBank/DDBJ whole genome shotgun (WGS) entry which is preliminary data.</text>
</comment>
<dbReference type="Proteomes" id="UP001163046">
    <property type="component" value="Unassembled WGS sequence"/>
</dbReference>
<organism evidence="1 2">
    <name type="scientific">Desmophyllum pertusum</name>
    <dbReference type="NCBI Taxonomy" id="174260"/>
    <lineage>
        <taxon>Eukaryota</taxon>
        <taxon>Metazoa</taxon>
        <taxon>Cnidaria</taxon>
        <taxon>Anthozoa</taxon>
        <taxon>Hexacorallia</taxon>
        <taxon>Scleractinia</taxon>
        <taxon>Caryophylliina</taxon>
        <taxon>Caryophylliidae</taxon>
        <taxon>Desmophyllum</taxon>
    </lineage>
</organism>
<proteinExistence type="predicted"/>
<evidence type="ECO:0000313" key="2">
    <source>
        <dbReference type="Proteomes" id="UP001163046"/>
    </source>
</evidence>